<feature type="region of interest" description="Disordered" evidence="1">
    <location>
        <begin position="1"/>
        <end position="64"/>
    </location>
</feature>
<dbReference type="EMBL" id="CAMAPE010000048">
    <property type="protein sequence ID" value="CAH9105733.1"/>
    <property type="molecule type" value="Genomic_DNA"/>
</dbReference>
<reference evidence="2" key="1">
    <citation type="submission" date="2022-07" db="EMBL/GenBank/DDBJ databases">
        <authorList>
            <person name="Macas J."/>
            <person name="Novak P."/>
            <person name="Neumann P."/>
        </authorList>
    </citation>
    <scope>NUCLEOTIDE SEQUENCE</scope>
</reference>
<sequence length="181" mass="19932">MEVQASTRLVIPPKKERSSKYRPLKPNTMPKHPPSIARVTSGGPNSLIAGQKSHKNTNKLSSSPTSSLYMLLPHAMTPAGQINGYYQCIQDLHPTVQTVQAPSETTRTSSISSGTIFVQKTQATITLAVKNPVEKPPTKKREPHTCLRSSVSHQSTSRHLYVTKSKPHGRQSVRAMNQQSR</sequence>
<evidence type="ECO:0000313" key="3">
    <source>
        <dbReference type="Proteomes" id="UP001152484"/>
    </source>
</evidence>
<feature type="compositionally biased region" description="Polar residues" evidence="1">
    <location>
        <begin position="147"/>
        <end position="158"/>
    </location>
</feature>
<dbReference type="Proteomes" id="UP001152484">
    <property type="component" value="Unassembled WGS sequence"/>
</dbReference>
<evidence type="ECO:0000256" key="1">
    <source>
        <dbReference type="SAM" id="MobiDB-lite"/>
    </source>
</evidence>
<keyword evidence="3" id="KW-1185">Reference proteome</keyword>
<accession>A0A9P1EGP3</accession>
<gene>
    <name evidence="2" type="ORF">CEURO_LOCUS17032</name>
</gene>
<feature type="compositionally biased region" description="Basic and acidic residues" evidence="1">
    <location>
        <begin position="132"/>
        <end position="145"/>
    </location>
</feature>
<feature type="region of interest" description="Disordered" evidence="1">
    <location>
        <begin position="132"/>
        <end position="181"/>
    </location>
</feature>
<comment type="caution">
    <text evidence="2">The sequence shown here is derived from an EMBL/GenBank/DDBJ whole genome shotgun (WGS) entry which is preliminary data.</text>
</comment>
<dbReference type="AlphaFoldDB" id="A0A9P1EGP3"/>
<organism evidence="2 3">
    <name type="scientific">Cuscuta europaea</name>
    <name type="common">European dodder</name>
    <dbReference type="NCBI Taxonomy" id="41803"/>
    <lineage>
        <taxon>Eukaryota</taxon>
        <taxon>Viridiplantae</taxon>
        <taxon>Streptophyta</taxon>
        <taxon>Embryophyta</taxon>
        <taxon>Tracheophyta</taxon>
        <taxon>Spermatophyta</taxon>
        <taxon>Magnoliopsida</taxon>
        <taxon>eudicotyledons</taxon>
        <taxon>Gunneridae</taxon>
        <taxon>Pentapetalae</taxon>
        <taxon>asterids</taxon>
        <taxon>lamiids</taxon>
        <taxon>Solanales</taxon>
        <taxon>Convolvulaceae</taxon>
        <taxon>Cuscuteae</taxon>
        <taxon>Cuscuta</taxon>
        <taxon>Cuscuta subgen. Cuscuta</taxon>
    </lineage>
</organism>
<evidence type="ECO:0000313" key="2">
    <source>
        <dbReference type="EMBL" id="CAH9105733.1"/>
    </source>
</evidence>
<name>A0A9P1EGP3_CUSEU</name>
<proteinExistence type="predicted"/>
<protein>
    <submittedName>
        <fullName evidence="2">Uncharacterized protein</fullName>
    </submittedName>
</protein>